<dbReference type="Pfam" id="PF03717">
    <property type="entry name" value="PBP_dimer"/>
    <property type="match status" value="1"/>
</dbReference>
<feature type="compositionally biased region" description="Low complexity" evidence="4">
    <location>
        <begin position="128"/>
        <end position="146"/>
    </location>
</feature>
<keyword evidence="8" id="KW-1185">Reference proteome</keyword>
<evidence type="ECO:0000259" key="6">
    <source>
        <dbReference type="Pfam" id="PF03717"/>
    </source>
</evidence>
<reference evidence="7 8" key="1">
    <citation type="submission" date="2020-07" db="EMBL/GenBank/DDBJ databases">
        <title>MOT database genomes.</title>
        <authorList>
            <person name="Joseph S."/>
            <person name="Aduse-Opoku J."/>
            <person name="Hashim A."/>
            <person name="Wade W."/>
            <person name="Curtis M."/>
        </authorList>
    </citation>
    <scope>NUCLEOTIDE SEQUENCE [LARGE SCALE GENOMIC DNA]</scope>
    <source>
        <strain evidence="7 8">DSM 100099</strain>
    </source>
</reference>
<organism evidence="7 8">
    <name type="scientific">Sanguibacter inulinus</name>
    <dbReference type="NCBI Taxonomy" id="60922"/>
    <lineage>
        <taxon>Bacteria</taxon>
        <taxon>Bacillati</taxon>
        <taxon>Actinomycetota</taxon>
        <taxon>Actinomycetes</taxon>
        <taxon>Micrococcales</taxon>
        <taxon>Sanguibacteraceae</taxon>
        <taxon>Sanguibacter</taxon>
    </lineage>
</organism>
<dbReference type="InterPro" id="IPR001460">
    <property type="entry name" value="PCN-bd_Tpept"/>
</dbReference>
<dbReference type="PANTHER" id="PTHR30627">
    <property type="entry name" value="PEPTIDOGLYCAN D,D-TRANSPEPTIDASE"/>
    <property type="match status" value="1"/>
</dbReference>
<evidence type="ECO:0000256" key="2">
    <source>
        <dbReference type="ARBA" id="ARBA00007171"/>
    </source>
</evidence>
<dbReference type="SUPFAM" id="SSF56519">
    <property type="entry name" value="Penicillin binding protein dimerisation domain"/>
    <property type="match status" value="1"/>
</dbReference>
<feature type="compositionally biased region" description="Low complexity" evidence="4">
    <location>
        <begin position="160"/>
        <end position="202"/>
    </location>
</feature>
<evidence type="ECO:0000256" key="4">
    <source>
        <dbReference type="SAM" id="MobiDB-lite"/>
    </source>
</evidence>
<keyword evidence="3" id="KW-0472">Membrane</keyword>
<sequence>MTRSKDSDGRDEPQGSRAARPTSRSGAAPRSASPRSSAPRSSAPRSPRSGADTEKTPRAAGATSRGAARTGRDATTGRTQAGTGRTPAGAGRPQGAAGRPTARPTSPGASRSAKDSGQADGSAKATSADRPAARPVRGARPAAQAAGSGTPRPARSSDGAPRSAGASRPVRAAAPAARTSASAGRPARAAAPARTPRGARARIGADRSPARPRVGGRLDAVTQRRLSQARVGNPLTRVRVLSIAVIATLALFSGRLVYVQAYQGETLAAQALEGRMNTTTIPAVRGEITDADGNVLATSVTRYDVFADQVLIADWTHTVDGARVGGPVEAARLLAPIFGEPEAELAAKLSGTSKYKMLERDMAPETWDAIKELGISGMFAEQAPRRSYPAGTTGGNLIGFVGAEGTGMAGLEYALDEQLAGVAGSRTYERGLGGHAIPTGVQSSKAAVPGTDVRTTLRMDLQWKAQAAIDAQVAKMGASGGFVVVMDVKTGEIYALADSGAMDPNKPTGFGGSKAISTIFDPGSTAKIVTMAAALETGVATPTSQYTVPYNYTTSNGQTFKDSHEHGDEPWTLTGILAESSNTGTVMVGEQIPKQVRHDYLTKFGFGEKTGIELAGEERGLLADADAWDGRTQYTVLFGQGMAATALQATNVFATMANGGVRNTPHLVAGTTGADGVYTPSPLADPVQAVSPETAGTVLKMMESAVLEGTGGNAEIAGYRVAGKTGTAQIPGADGKLDAYLASFVGVAPVDDPRLAVGVFIENPTATEYAKFGGVSAAPVFSDVTSFALQQLGVVPSGSTPELYPTTW</sequence>
<dbReference type="Gene3D" id="3.30.450.330">
    <property type="match status" value="1"/>
</dbReference>
<evidence type="ECO:0000313" key="8">
    <source>
        <dbReference type="Proteomes" id="UP000561011"/>
    </source>
</evidence>
<dbReference type="Gene3D" id="3.40.710.10">
    <property type="entry name" value="DD-peptidase/beta-lactamase superfamily"/>
    <property type="match status" value="1"/>
</dbReference>
<accession>A0A853ET24</accession>
<feature type="compositionally biased region" description="Basic and acidic residues" evidence="4">
    <location>
        <begin position="1"/>
        <end position="14"/>
    </location>
</feature>
<dbReference type="Gene3D" id="3.90.1310.10">
    <property type="entry name" value="Penicillin-binding protein 2a (Domain 2)"/>
    <property type="match status" value="1"/>
</dbReference>
<dbReference type="InterPro" id="IPR050515">
    <property type="entry name" value="Beta-lactam/transpept"/>
</dbReference>
<gene>
    <name evidence="7" type="ORF">HZZ10_08960</name>
</gene>
<proteinExistence type="inferred from homology"/>
<feature type="compositionally biased region" description="Low complexity" evidence="4">
    <location>
        <begin position="58"/>
        <end position="104"/>
    </location>
</feature>
<evidence type="ECO:0000259" key="5">
    <source>
        <dbReference type="Pfam" id="PF00905"/>
    </source>
</evidence>
<comment type="caution">
    <text evidence="7">The sequence shown here is derived from an EMBL/GenBank/DDBJ whole genome shotgun (WGS) entry which is preliminary data.</text>
</comment>
<dbReference type="Proteomes" id="UP000561011">
    <property type="component" value="Unassembled WGS sequence"/>
</dbReference>
<evidence type="ECO:0000256" key="1">
    <source>
        <dbReference type="ARBA" id="ARBA00004370"/>
    </source>
</evidence>
<dbReference type="AlphaFoldDB" id="A0A853ET24"/>
<name>A0A853ET24_9MICO</name>
<evidence type="ECO:0000256" key="3">
    <source>
        <dbReference type="ARBA" id="ARBA00023136"/>
    </source>
</evidence>
<evidence type="ECO:0000313" key="7">
    <source>
        <dbReference type="EMBL" id="NYS93651.1"/>
    </source>
</evidence>
<dbReference type="GO" id="GO:0008658">
    <property type="term" value="F:penicillin binding"/>
    <property type="evidence" value="ECO:0007669"/>
    <property type="project" value="InterPro"/>
</dbReference>
<dbReference type="Pfam" id="PF00905">
    <property type="entry name" value="Transpeptidase"/>
    <property type="match status" value="1"/>
</dbReference>
<dbReference type="GO" id="GO:0005886">
    <property type="term" value="C:plasma membrane"/>
    <property type="evidence" value="ECO:0007669"/>
    <property type="project" value="TreeGrafter"/>
</dbReference>
<dbReference type="EMBL" id="JACBYE010000017">
    <property type="protein sequence ID" value="NYS93651.1"/>
    <property type="molecule type" value="Genomic_DNA"/>
</dbReference>
<comment type="subcellular location">
    <subcellularLocation>
        <location evidence="1">Membrane</location>
    </subcellularLocation>
</comment>
<dbReference type="SUPFAM" id="SSF56601">
    <property type="entry name" value="beta-lactamase/transpeptidase-like"/>
    <property type="match status" value="1"/>
</dbReference>
<dbReference type="GO" id="GO:0071555">
    <property type="term" value="P:cell wall organization"/>
    <property type="evidence" value="ECO:0007669"/>
    <property type="project" value="TreeGrafter"/>
</dbReference>
<dbReference type="InterPro" id="IPR005311">
    <property type="entry name" value="PBP_dimer"/>
</dbReference>
<dbReference type="InterPro" id="IPR012338">
    <property type="entry name" value="Beta-lactam/transpept-like"/>
</dbReference>
<feature type="domain" description="Penicillin-binding protein dimerisation" evidence="6">
    <location>
        <begin position="280"/>
        <end position="436"/>
    </location>
</feature>
<feature type="compositionally biased region" description="Low complexity" evidence="4">
    <location>
        <begin position="15"/>
        <end position="50"/>
    </location>
</feature>
<feature type="domain" description="Penicillin-binding protein transpeptidase" evidence="5">
    <location>
        <begin position="481"/>
        <end position="784"/>
    </location>
</feature>
<dbReference type="PANTHER" id="PTHR30627:SF1">
    <property type="entry name" value="PEPTIDOGLYCAN D,D-TRANSPEPTIDASE FTSI"/>
    <property type="match status" value="1"/>
</dbReference>
<protein>
    <submittedName>
        <fullName evidence="7">Penicillin-binding protein 2</fullName>
    </submittedName>
</protein>
<comment type="similarity">
    <text evidence="2">Belongs to the transpeptidase family.</text>
</comment>
<feature type="region of interest" description="Disordered" evidence="4">
    <location>
        <begin position="1"/>
        <end position="214"/>
    </location>
</feature>
<dbReference type="InterPro" id="IPR036138">
    <property type="entry name" value="PBP_dimer_sf"/>
</dbReference>